<keyword evidence="3" id="KW-1185">Reference proteome</keyword>
<accession>A0A3B3H900</accession>
<sequence>SKRGVHSWTNRGLGGGVGGGLERWGGGGSSPGGPDSCLGLGDARDAWVVVGCLSGAWCAPLGRGTSLGPLGAVGGLLYGSGWGLHLLPPVPPCFSGVGGQRACFHRTSCFSGFHYKHNVHL</sequence>
<evidence type="ECO:0000313" key="2">
    <source>
        <dbReference type="Ensembl" id="ENSORLP00000028296.1"/>
    </source>
</evidence>
<feature type="compositionally biased region" description="Gly residues" evidence="1">
    <location>
        <begin position="12"/>
        <end position="31"/>
    </location>
</feature>
<feature type="region of interest" description="Disordered" evidence="1">
    <location>
        <begin position="1"/>
        <end position="33"/>
    </location>
</feature>
<evidence type="ECO:0000256" key="1">
    <source>
        <dbReference type="SAM" id="MobiDB-lite"/>
    </source>
</evidence>
<protein>
    <submittedName>
        <fullName evidence="2">Uncharacterized protein</fullName>
    </submittedName>
</protein>
<dbReference type="InParanoid" id="A0A3B3H900"/>
<reference evidence="2" key="3">
    <citation type="submission" date="2025-09" db="UniProtKB">
        <authorList>
            <consortium name="Ensembl"/>
        </authorList>
    </citation>
    <scope>IDENTIFICATION</scope>
    <source>
        <strain evidence="2">Hd-rR</strain>
    </source>
</reference>
<proteinExistence type="predicted"/>
<reference evidence="2" key="2">
    <citation type="submission" date="2025-08" db="UniProtKB">
        <authorList>
            <consortium name="Ensembl"/>
        </authorList>
    </citation>
    <scope>IDENTIFICATION</scope>
    <source>
        <strain evidence="2">Hd-rR</strain>
    </source>
</reference>
<name>A0A3B3H900_ORYLA</name>
<dbReference type="Proteomes" id="UP000001038">
    <property type="component" value="Chromosome 22"/>
</dbReference>
<dbReference type="AlphaFoldDB" id="A0A3B3H900"/>
<dbReference type="Ensembl" id="ENSORLT00000030148.1">
    <property type="protein sequence ID" value="ENSORLP00000028296.1"/>
    <property type="gene ID" value="ENSORLG00000029926.1"/>
</dbReference>
<reference evidence="2 3" key="1">
    <citation type="journal article" date="2007" name="Nature">
        <title>The medaka draft genome and insights into vertebrate genome evolution.</title>
        <authorList>
            <person name="Kasahara M."/>
            <person name="Naruse K."/>
            <person name="Sasaki S."/>
            <person name="Nakatani Y."/>
            <person name="Qu W."/>
            <person name="Ahsan B."/>
            <person name="Yamada T."/>
            <person name="Nagayasu Y."/>
            <person name="Doi K."/>
            <person name="Kasai Y."/>
            <person name="Jindo T."/>
            <person name="Kobayashi D."/>
            <person name="Shimada A."/>
            <person name="Toyoda A."/>
            <person name="Kuroki Y."/>
            <person name="Fujiyama A."/>
            <person name="Sasaki T."/>
            <person name="Shimizu A."/>
            <person name="Asakawa S."/>
            <person name="Shimizu N."/>
            <person name="Hashimoto S."/>
            <person name="Yang J."/>
            <person name="Lee Y."/>
            <person name="Matsushima K."/>
            <person name="Sugano S."/>
            <person name="Sakaizumi M."/>
            <person name="Narita T."/>
            <person name="Ohishi K."/>
            <person name="Haga S."/>
            <person name="Ohta F."/>
            <person name="Nomoto H."/>
            <person name="Nogata K."/>
            <person name="Morishita T."/>
            <person name="Endo T."/>
            <person name="Shin-I T."/>
            <person name="Takeda H."/>
            <person name="Morishita S."/>
            <person name="Kohara Y."/>
        </authorList>
    </citation>
    <scope>NUCLEOTIDE SEQUENCE [LARGE SCALE GENOMIC DNA]</scope>
    <source>
        <strain evidence="2 3">Hd-rR</strain>
    </source>
</reference>
<organism evidence="2 3">
    <name type="scientific">Oryzias latipes</name>
    <name type="common">Japanese rice fish</name>
    <name type="synonym">Japanese killifish</name>
    <dbReference type="NCBI Taxonomy" id="8090"/>
    <lineage>
        <taxon>Eukaryota</taxon>
        <taxon>Metazoa</taxon>
        <taxon>Chordata</taxon>
        <taxon>Craniata</taxon>
        <taxon>Vertebrata</taxon>
        <taxon>Euteleostomi</taxon>
        <taxon>Actinopterygii</taxon>
        <taxon>Neopterygii</taxon>
        <taxon>Teleostei</taxon>
        <taxon>Neoteleostei</taxon>
        <taxon>Acanthomorphata</taxon>
        <taxon>Ovalentaria</taxon>
        <taxon>Atherinomorphae</taxon>
        <taxon>Beloniformes</taxon>
        <taxon>Adrianichthyidae</taxon>
        <taxon>Oryziinae</taxon>
        <taxon>Oryzias</taxon>
    </lineage>
</organism>
<evidence type="ECO:0000313" key="3">
    <source>
        <dbReference type="Proteomes" id="UP000001038"/>
    </source>
</evidence>